<keyword evidence="2" id="KW-1185">Reference proteome</keyword>
<accession>A0AAD4VQN1</accession>
<comment type="caution">
    <text evidence="1">The sequence shown here is derived from an EMBL/GenBank/DDBJ whole genome shotgun (WGS) entry which is preliminary data.</text>
</comment>
<dbReference type="EMBL" id="JAJFAZ020000005">
    <property type="protein sequence ID" value="KAI5328482.1"/>
    <property type="molecule type" value="Genomic_DNA"/>
</dbReference>
<name>A0AAD4VQN1_PRUDU</name>
<sequence>MGNGAEVGGGEGGVGGGAGAGVAGNGGVFGNFGRWVCGVGFAFTEYAFEWGTGEPDEVAACVHVKRDGLGRAGVESEGESVVAAWGEWERDLVCLAVVAAVVVVEAPG</sequence>
<organism evidence="1 2">
    <name type="scientific">Prunus dulcis</name>
    <name type="common">Almond</name>
    <name type="synonym">Amygdalus dulcis</name>
    <dbReference type="NCBI Taxonomy" id="3755"/>
    <lineage>
        <taxon>Eukaryota</taxon>
        <taxon>Viridiplantae</taxon>
        <taxon>Streptophyta</taxon>
        <taxon>Embryophyta</taxon>
        <taxon>Tracheophyta</taxon>
        <taxon>Spermatophyta</taxon>
        <taxon>Magnoliopsida</taxon>
        <taxon>eudicotyledons</taxon>
        <taxon>Gunneridae</taxon>
        <taxon>Pentapetalae</taxon>
        <taxon>rosids</taxon>
        <taxon>fabids</taxon>
        <taxon>Rosales</taxon>
        <taxon>Rosaceae</taxon>
        <taxon>Amygdaloideae</taxon>
        <taxon>Amygdaleae</taxon>
        <taxon>Prunus</taxon>
    </lineage>
</organism>
<proteinExistence type="predicted"/>
<dbReference type="Proteomes" id="UP001054821">
    <property type="component" value="Chromosome 5"/>
</dbReference>
<evidence type="ECO:0000313" key="1">
    <source>
        <dbReference type="EMBL" id="KAI5328482.1"/>
    </source>
</evidence>
<evidence type="ECO:0000313" key="2">
    <source>
        <dbReference type="Proteomes" id="UP001054821"/>
    </source>
</evidence>
<gene>
    <name evidence="1" type="ORF">L3X38_027879</name>
</gene>
<protein>
    <submittedName>
        <fullName evidence="1">Uncharacterized protein</fullName>
    </submittedName>
</protein>
<dbReference type="AlphaFoldDB" id="A0AAD4VQN1"/>
<reference evidence="1 2" key="1">
    <citation type="journal article" date="2022" name="G3 (Bethesda)">
        <title>Whole-genome sequence and methylome profiling of the almond [Prunus dulcis (Mill.) D.A. Webb] cultivar 'Nonpareil'.</title>
        <authorList>
            <person name="D'Amico-Willman K.M."/>
            <person name="Ouma W.Z."/>
            <person name="Meulia T."/>
            <person name="Sideli G.M."/>
            <person name="Gradziel T.M."/>
            <person name="Fresnedo-Ramirez J."/>
        </authorList>
    </citation>
    <scope>NUCLEOTIDE SEQUENCE [LARGE SCALE GENOMIC DNA]</scope>
    <source>
        <strain evidence="1">Clone GOH B32 T37-40</strain>
    </source>
</reference>